<dbReference type="AlphaFoldDB" id="A0A1Y1YJ67"/>
<evidence type="ECO:0000313" key="2">
    <source>
        <dbReference type="EMBL" id="ORX98070.1"/>
    </source>
</evidence>
<protein>
    <recommendedName>
        <fullName evidence="1">N-acetyltransferase domain-containing protein</fullName>
    </recommendedName>
</protein>
<dbReference type="Pfam" id="PF13302">
    <property type="entry name" value="Acetyltransf_3"/>
    <property type="match status" value="1"/>
</dbReference>
<name>A0A1Y1YJ67_9PLEO</name>
<reference evidence="2 3" key="1">
    <citation type="submission" date="2016-07" db="EMBL/GenBank/DDBJ databases">
        <title>Pervasive Adenine N6-methylation of Active Genes in Fungi.</title>
        <authorList>
            <consortium name="DOE Joint Genome Institute"/>
            <person name="Mondo S.J."/>
            <person name="Dannebaum R.O."/>
            <person name="Kuo R.C."/>
            <person name="Labutti K."/>
            <person name="Haridas S."/>
            <person name="Kuo A."/>
            <person name="Salamov A."/>
            <person name="Ahrendt S.R."/>
            <person name="Lipzen A."/>
            <person name="Sullivan W."/>
            <person name="Andreopoulos W.B."/>
            <person name="Clum A."/>
            <person name="Lindquist E."/>
            <person name="Daum C."/>
            <person name="Ramamoorthy G.K."/>
            <person name="Gryganskyi A."/>
            <person name="Culley D."/>
            <person name="Magnuson J.K."/>
            <person name="James T.Y."/>
            <person name="O'Malley M.A."/>
            <person name="Stajich J.E."/>
            <person name="Spatafora J.W."/>
            <person name="Visel A."/>
            <person name="Grigoriev I.V."/>
        </authorList>
    </citation>
    <scope>NUCLEOTIDE SEQUENCE [LARGE SCALE GENOMIC DNA]</scope>
    <source>
        <strain evidence="2 3">CBS 115471</strain>
    </source>
</reference>
<dbReference type="EMBL" id="MCFA01000222">
    <property type="protein sequence ID" value="ORX98070.1"/>
    <property type="molecule type" value="Genomic_DNA"/>
</dbReference>
<dbReference type="InterPro" id="IPR051531">
    <property type="entry name" value="N-acetyltransferase"/>
</dbReference>
<sequence length="233" mass="26199">MESTIYTPRLKLTLVTTVERGSQELEWMHELCSNKEATWRSVQGASKTLEDTENAMKKILPLPADPGKPKTYKINYAVHKLLDPPKSSDQNESGQYSEKCDIPTRFIGLITIKGPGGIPLPEHLTLSASADAHTLTVEIAYMYLPIGWGQGFATESIITAFEACKRAKEFWSPFEKVYVKALVNTKNPASVRVMEKSGMVNKGIYVWTGEKVWIAGEWVERDELYVFGMHLLE</sequence>
<feature type="domain" description="N-acetyltransferase" evidence="1">
    <location>
        <begin position="25"/>
        <end position="200"/>
    </location>
</feature>
<comment type="caution">
    <text evidence="2">The sequence shown here is derived from an EMBL/GenBank/DDBJ whole genome shotgun (WGS) entry which is preliminary data.</text>
</comment>
<dbReference type="PANTHER" id="PTHR43792:SF1">
    <property type="entry name" value="N-ACETYLTRANSFERASE DOMAIN-CONTAINING PROTEIN"/>
    <property type="match status" value="1"/>
</dbReference>
<dbReference type="OrthoDB" id="4072826at2759"/>
<organism evidence="2 3">
    <name type="scientific">Clohesyomyces aquaticus</name>
    <dbReference type="NCBI Taxonomy" id="1231657"/>
    <lineage>
        <taxon>Eukaryota</taxon>
        <taxon>Fungi</taxon>
        <taxon>Dikarya</taxon>
        <taxon>Ascomycota</taxon>
        <taxon>Pezizomycotina</taxon>
        <taxon>Dothideomycetes</taxon>
        <taxon>Pleosporomycetidae</taxon>
        <taxon>Pleosporales</taxon>
        <taxon>Lindgomycetaceae</taxon>
        <taxon>Clohesyomyces</taxon>
    </lineage>
</organism>
<evidence type="ECO:0000313" key="3">
    <source>
        <dbReference type="Proteomes" id="UP000193144"/>
    </source>
</evidence>
<dbReference type="InterPro" id="IPR000182">
    <property type="entry name" value="GNAT_dom"/>
</dbReference>
<dbReference type="Proteomes" id="UP000193144">
    <property type="component" value="Unassembled WGS sequence"/>
</dbReference>
<dbReference type="InterPro" id="IPR016181">
    <property type="entry name" value="Acyl_CoA_acyltransferase"/>
</dbReference>
<gene>
    <name evidence="2" type="ORF">BCR34DRAFT_523944</name>
</gene>
<dbReference type="SUPFAM" id="SSF55729">
    <property type="entry name" value="Acyl-CoA N-acyltransferases (Nat)"/>
    <property type="match status" value="1"/>
</dbReference>
<evidence type="ECO:0000259" key="1">
    <source>
        <dbReference type="Pfam" id="PF13302"/>
    </source>
</evidence>
<dbReference type="GO" id="GO:0016747">
    <property type="term" value="F:acyltransferase activity, transferring groups other than amino-acyl groups"/>
    <property type="evidence" value="ECO:0007669"/>
    <property type="project" value="InterPro"/>
</dbReference>
<keyword evidence="3" id="KW-1185">Reference proteome</keyword>
<proteinExistence type="predicted"/>
<accession>A0A1Y1YJ67</accession>
<dbReference type="PANTHER" id="PTHR43792">
    <property type="entry name" value="GNAT FAMILY, PUTATIVE (AFU_ORTHOLOGUE AFUA_3G00765)-RELATED-RELATED"/>
    <property type="match status" value="1"/>
</dbReference>
<dbReference type="Gene3D" id="3.40.630.30">
    <property type="match status" value="1"/>
</dbReference>